<feature type="region of interest" description="Disordered" evidence="1">
    <location>
        <begin position="356"/>
        <end position="379"/>
    </location>
</feature>
<dbReference type="InterPro" id="IPR011009">
    <property type="entry name" value="Kinase-like_dom_sf"/>
</dbReference>
<protein>
    <submittedName>
        <fullName evidence="2">Serine threonine- kinase HT1-like</fullName>
    </submittedName>
</protein>
<dbReference type="CDD" id="cd00180">
    <property type="entry name" value="PKc"/>
    <property type="match status" value="1"/>
</dbReference>
<keyword evidence="2" id="KW-0808">Transferase</keyword>
<dbReference type="PROSITE" id="PS00108">
    <property type="entry name" value="PROTEIN_KINASE_ST"/>
    <property type="match status" value="1"/>
</dbReference>
<dbReference type="SUPFAM" id="SSF56112">
    <property type="entry name" value="Protein kinase-like (PK-like)"/>
    <property type="match status" value="1"/>
</dbReference>
<dbReference type="PROSITE" id="PS50011">
    <property type="entry name" value="PROTEIN_KINASE_DOM"/>
    <property type="match status" value="1"/>
</dbReference>
<feature type="compositionally biased region" description="Basic and acidic residues" evidence="1">
    <location>
        <begin position="363"/>
        <end position="379"/>
    </location>
</feature>
<evidence type="ECO:0000313" key="3">
    <source>
        <dbReference type="Proteomes" id="UP001152795"/>
    </source>
</evidence>
<dbReference type="Gene3D" id="1.10.510.10">
    <property type="entry name" value="Transferase(Phosphotransferase) domain 1"/>
    <property type="match status" value="1"/>
</dbReference>
<name>A0A7D9EGH6_PARCT</name>
<feature type="compositionally biased region" description="Polar residues" evidence="1">
    <location>
        <begin position="1"/>
        <end position="11"/>
    </location>
</feature>
<sequence>MEKANNEISQFQKKRRMRNCRKKRRRQERALANRMVNEEVLAQKVNAAVKEQKALAEKYLPSGKTFLKKQTNFDVLMDTAATGNASLTKMSTASVKQIRPCELLPLEVNNSATIPVGSGTYGDCFLKTFKRFGITVVEKKLTTSDLKAVMNEAQYMNTLTHASIPYLLGVQIEEKPFSLVMQFVGDENLESVTIHKLLHQTIPKHLLLSANEWISVLLDIAEALFHVHIKGFLHCDVKSNNVLVTEKKGFLIDFGKACLISRPKARKYTSFYNHIATEVLRGQPESASSDVFSFGVIIYTIGKKLPNACLESLGRHCKDAKPASRPTMPEGKKRITGFTPKHGTHKQILTRLTSHGNQVTARTDQHQTTAEEHRAATRS</sequence>
<reference evidence="2" key="1">
    <citation type="submission" date="2020-04" db="EMBL/GenBank/DDBJ databases">
        <authorList>
            <person name="Alioto T."/>
            <person name="Alioto T."/>
            <person name="Gomez Garrido J."/>
        </authorList>
    </citation>
    <scope>NUCLEOTIDE SEQUENCE</scope>
    <source>
        <strain evidence="2">A484AB</strain>
    </source>
</reference>
<gene>
    <name evidence="2" type="ORF">PACLA_8A064917</name>
</gene>
<dbReference type="AlphaFoldDB" id="A0A7D9EGH6"/>
<accession>A0A7D9EGH6</accession>
<evidence type="ECO:0000256" key="1">
    <source>
        <dbReference type="SAM" id="MobiDB-lite"/>
    </source>
</evidence>
<evidence type="ECO:0000313" key="2">
    <source>
        <dbReference type="EMBL" id="CAB4009523.1"/>
    </source>
</evidence>
<dbReference type="InterPro" id="IPR008271">
    <property type="entry name" value="Ser/Thr_kinase_AS"/>
</dbReference>
<dbReference type="GO" id="GO:0004674">
    <property type="term" value="F:protein serine/threonine kinase activity"/>
    <property type="evidence" value="ECO:0007669"/>
    <property type="project" value="TreeGrafter"/>
</dbReference>
<feature type="region of interest" description="Disordered" evidence="1">
    <location>
        <begin position="1"/>
        <end position="27"/>
    </location>
</feature>
<feature type="region of interest" description="Disordered" evidence="1">
    <location>
        <begin position="319"/>
        <end position="340"/>
    </location>
</feature>
<dbReference type="Proteomes" id="UP001152795">
    <property type="component" value="Unassembled WGS sequence"/>
</dbReference>
<dbReference type="PANTHER" id="PTHR44329">
    <property type="entry name" value="SERINE/THREONINE-PROTEIN KINASE TNNI3K-RELATED"/>
    <property type="match status" value="1"/>
</dbReference>
<feature type="compositionally biased region" description="Basic residues" evidence="1">
    <location>
        <begin position="12"/>
        <end position="27"/>
    </location>
</feature>
<keyword evidence="2" id="KW-0418">Kinase</keyword>
<dbReference type="InterPro" id="IPR000719">
    <property type="entry name" value="Prot_kinase_dom"/>
</dbReference>
<dbReference type="Pfam" id="PF00069">
    <property type="entry name" value="Pkinase"/>
    <property type="match status" value="1"/>
</dbReference>
<keyword evidence="3" id="KW-1185">Reference proteome</keyword>
<dbReference type="EMBL" id="CACRXK020006480">
    <property type="protein sequence ID" value="CAB4009523.1"/>
    <property type="molecule type" value="Genomic_DNA"/>
</dbReference>
<organism evidence="2 3">
    <name type="scientific">Paramuricea clavata</name>
    <name type="common">Red gorgonian</name>
    <name type="synonym">Violescent sea-whip</name>
    <dbReference type="NCBI Taxonomy" id="317549"/>
    <lineage>
        <taxon>Eukaryota</taxon>
        <taxon>Metazoa</taxon>
        <taxon>Cnidaria</taxon>
        <taxon>Anthozoa</taxon>
        <taxon>Octocorallia</taxon>
        <taxon>Malacalcyonacea</taxon>
        <taxon>Plexauridae</taxon>
        <taxon>Paramuricea</taxon>
    </lineage>
</organism>
<dbReference type="GO" id="GO:0005524">
    <property type="term" value="F:ATP binding"/>
    <property type="evidence" value="ECO:0007669"/>
    <property type="project" value="InterPro"/>
</dbReference>
<dbReference type="InterPro" id="IPR051681">
    <property type="entry name" value="Ser/Thr_Kinases-Pseudokinases"/>
</dbReference>
<dbReference type="OrthoDB" id="5974690at2759"/>
<proteinExistence type="predicted"/>
<dbReference type="SMART" id="SM00220">
    <property type="entry name" value="S_TKc"/>
    <property type="match status" value="1"/>
</dbReference>
<comment type="caution">
    <text evidence="2">The sequence shown here is derived from an EMBL/GenBank/DDBJ whole genome shotgun (WGS) entry which is preliminary data.</text>
</comment>